<evidence type="ECO:0000256" key="3">
    <source>
        <dbReference type="ARBA" id="ARBA00022723"/>
    </source>
</evidence>
<dbReference type="EnsemblMetazoa" id="BGLB012068-RB">
    <property type="protein sequence ID" value="BGLB012068-PB"/>
    <property type="gene ID" value="BGLB012068"/>
</dbReference>
<evidence type="ECO:0000256" key="15">
    <source>
        <dbReference type="PROSITE-ProRule" id="PRU01211"/>
    </source>
</evidence>
<dbReference type="Pfam" id="PF14670">
    <property type="entry name" value="FXa_inhibition"/>
    <property type="match status" value="1"/>
</dbReference>
<dbReference type="Pfam" id="PF00431">
    <property type="entry name" value="CUB"/>
    <property type="match status" value="5"/>
</dbReference>
<evidence type="ECO:0000256" key="17">
    <source>
        <dbReference type="SAM" id="Coils"/>
    </source>
</evidence>
<feature type="domain" description="EGF-like" evidence="20">
    <location>
        <begin position="616"/>
        <end position="656"/>
    </location>
</feature>
<dbReference type="SUPFAM" id="SSF49854">
    <property type="entry name" value="Spermadhesin, CUB domain"/>
    <property type="match status" value="5"/>
</dbReference>
<dbReference type="GO" id="GO:0006508">
    <property type="term" value="P:proteolysis"/>
    <property type="evidence" value="ECO:0007669"/>
    <property type="project" value="UniProtKB-KW"/>
</dbReference>
<dbReference type="InterPro" id="IPR035914">
    <property type="entry name" value="Sperma_CUB_dom_sf"/>
</dbReference>
<dbReference type="InterPro" id="IPR049883">
    <property type="entry name" value="NOTCH1_EGF-like"/>
</dbReference>
<dbReference type="GO" id="GO:0005509">
    <property type="term" value="F:calcium ion binding"/>
    <property type="evidence" value="ECO:0007669"/>
    <property type="project" value="InterPro"/>
</dbReference>
<feature type="binding site" evidence="13 15">
    <location>
        <position position="296"/>
    </location>
    <ligand>
        <name>Zn(2+)</name>
        <dbReference type="ChEBI" id="CHEBI:29105"/>
        <note>catalytic</note>
    </ligand>
</feature>
<feature type="domain" description="Peptidase M12A" evidence="21">
    <location>
        <begin position="193"/>
        <end position="394"/>
    </location>
</feature>
<comment type="caution">
    <text evidence="14">Lacks conserved residue(s) required for the propagation of feature annotation.</text>
</comment>
<keyword evidence="17" id="KW-0175">Coiled coil</keyword>
<evidence type="ECO:0000256" key="11">
    <source>
        <dbReference type="ARBA" id="ARBA00023180"/>
    </source>
</evidence>
<dbReference type="VEuPathDB" id="VectorBase:BGLB012068"/>
<dbReference type="PROSITE" id="PS51864">
    <property type="entry name" value="ASTACIN"/>
    <property type="match status" value="1"/>
</dbReference>
<dbReference type="Gene3D" id="3.40.390.10">
    <property type="entry name" value="Collagenase (Catalytic Domain)"/>
    <property type="match status" value="1"/>
</dbReference>
<dbReference type="FunFam" id="2.60.120.290:FF:000004">
    <property type="entry name" value="Metalloendopeptidase"/>
    <property type="match status" value="1"/>
</dbReference>
<organism evidence="22 23">
    <name type="scientific">Biomphalaria glabrata</name>
    <name type="common">Bloodfluke planorb</name>
    <name type="synonym">Freshwater snail</name>
    <dbReference type="NCBI Taxonomy" id="6526"/>
    <lineage>
        <taxon>Eukaryota</taxon>
        <taxon>Metazoa</taxon>
        <taxon>Spiralia</taxon>
        <taxon>Lophotrochozoa</taxon>
        <taxon>Mollusca</taxon>
        <taxon>Gastropoda</taxon>
        <taxon>Heterobranchia</taxon>
        <taxon>Euthyneura</taxon>
        <taxon>Panpulmonata</taxon>
        <taxon>Hygrophila</taxon>
        <taxon>Lymnaeoidea</taxon>
        <taxon>Planorbidae</taxon>
        <taxon>Biomphalaria</taxon>
    </lineage>
</organism>
<dbReference type="Gene3D" id="2.60.120.290">
    <property type="entry name" value="Spermadhesin, CUB domain"/>
    <property type="match status" value="5"/>
</dbReference>
<feature type="binding site" evidence="13 15">
    <location>
        <position position="286"/>
    </location>
    <ligand>
        <name>Zn(2+)</name>
        <dbReference type="ChEBI" id="CHEBI:29105"/>
        <note>catalytic</note>
    </ligand>
</feature>
<accession>A0A2C9K2K4</accession>
<dbReference type="PROSITE" id="PS01186">
    <property type="entry name" value="EGF_2"/>
    <property type="match status" value="2"/>
</dbReference>
<feature type="signal peptide" evidence="16">
    <location>
        <begin position="1"/>
        <end position="26"/>
    </location>
</feature>
<feature type="coiled-coil region" evidence="17">
    <location>
        <begin position="85"/>
        <end position="163"/>
    </location>
</feature>
<dbReference type="SMART" id="SM00181">
    <property type="entry name" value="EGF"/>
    <property type="match status" value="2"/>
</dbReference>
<dbReference type="GO" id="GO:0004222">
    <property type="term" value="F:metalloendopeptidase activity"/>
    <property type="evidence" value="ECO:0007669"/>
    <property type="project" value="UniProtKB-UniRule"/>
</dbReference>
<evidence type="ECO:0000256" key="16">
    <source>
        <dbReference type="RuleBase" id="RU361183"/>
    </source>
</evidence>
<dbReference type="Pfam" id="PF07645">
    <property type="entry name" value="EGF_CA"/>
    <property type="match status" value="1"/>
</dbReference>
<keyword evidence="8 15" id="KW-0482">Metalloprotease</keyword>
<dbReference type="PRINTS" id="PR00480">
    <property type="entry name" value="ASTACIN"/>
</dbReference>
<name>A0A2C9K2K4_BIOGL</name>
<dbReference type="VEuPathDB" id="VectorBase:BGLAX_049779"/>
<dbReference type="PROSITE" id="PS01180">
    <property type="entry name" value="CUB"/>
    <property type="match status" value="5"/>
</dbReference>
<evidence type="ECO:0000313" key="22">
    <source>
        <dbReference type="EnsemblMetazoa" id="BGLB012068-PB"/>
    </source>
</evidence>
<evidence type="ECO:0000259" key="20">
    <source>
        <dbReference type="PROSITE" id="PS50026"/>
    </source>
</evidence>
<feature type="domain" description="CUB" evidence="19">
    <location>
        <begin position="504"/>
        <end position="616"/>
    </location>
</feature>
<dbReference type="AlphaFoldDB" id="A0A2C9K2K4"/>
<evidence type="ECO:0000259" key="21">
    <source>
        <dbReference type="PROSITE" id="PS51864"/>
    </source>
</evidence>
<feature type="disulfide bond" evidence="15">
    <location>
        <begin position="258"/>
        <end position="259"/>
    </location>
</feature>
<keyword evidence="9" id="KW-0865">Zymogen</keyword>
<dbReference type="SMART" id="SM00235">
    <property type="entry name" value="ZnMc"/>
    <property type="match status" value="1"/>
</dbReference>
<keyword evidence="10 15" id="KW-1015">Disulfide bond</keyword>
<dbReference type="InterPro" id="IPR000742">
    <property type="entry name" value="EGF"/>
</dbReference>
<evidence type="ECO:0000256" key="2">
    <source>
        <dbReference type="ARBA" id="ARBA00022670"/>
    </source>
</evidence>
<dbReference type="SUPFAM" id="SSF55486">
    <property type="entry name" value="Metalloproteases ('zincins'), catalytic domain"/>
    <property type="match status" value="1"/>
</dbReference>
<dbReference type="InterPro" id="IPR006026">
    <property type="entry name" value="Peptidase_Metallo"/>
</dbReference>
<feature type="chain" id="PRO_5011829970" description="Metalloendopeptidase" evidence="16">
    <location>
        <begin position="27"/>
        <end position="1072"/>
    </location>
</feature>
<keyword evidence="3 13" id="KW-0479">Metal-binding</keyword>
<sequence>MSRSNSFVTCIAVTLVVFLSATMCRGFYNEQFLDPCKASGYLGDIAMSDEEYRSVLGLLLKSSNESDHDLQVEDPVIHTGEIKTNTGDKNELKELEDDMRSLKNSLHKKRAELKSKCPLKTKKDCKTYRAELRGKIKETRSKLKQLKKQINKLQKKRSVNSEMSISALQKLSDERKKKHGAKKTSKASRARRAATAKKDRLWDYGVIPFLIESNFSAANKALFQLAMRHWENYTCITFKDKEPEDENYIVFTERSCGCCSFVGRRGNGAQGISIGKNCDKFGIVVHELGHAVGFWHEHTRPDRDQHVQILYKNVMQGQDYNFKKLTSADVNSLGETYDYGSIMHYARNTFGRSTYLDTILPTKKPGVTVRPEIGQRVRLSPGDIRQANKLYNCPSCGRTLQESKDKFSHAPRPGQSETCQWRISATHGEKIVLNITKLDIPKSYSCENDYLEVRDGHYIKSPLLGRFCGDSVPETLTSGTRMWIEYKSRSGLGNGFEAQYEAICGGDIVKDEGFLSSPNYPEDYRPMKACVWKITVSEGLSVALKFQSFEIENHDDCLYDYLEVRDGQTESSPLIGKYCGFKIPEDIRSTGRHMYVKFFSDVSVTKAGFFARFVKELDECEGSDHGCDHTCINTLGSYRCECKIGYELHSDGKRCEKACGGYIYAENGTITSPSYPEPYPPNKHCVWKIVAPNDHKINLNFTHFDIEGHNQGCEYDSLSVDRGDNSNSKVHEVFCGSIIPAPVTSEHNTLRIEFKSDNSVQKSGFTATFMTDKDECIVNNGGCQHICKNTIGSYHCACHSGFSLHEDLHGCKEGGCQFDIKALNGTIVSPNYPEYYPSKSDCVWKFSTVLGHRIRLIFRSFEVEPHQECTYDHVAVFDGEDRNAPKLGIFCGAVLLDPVISSGNNMFMVFFSDASVQRKGFEVAHDSVCGATLEATTSPQTIVSHAAFGDHNYRNKEECDWLIEAKDGQNILITFTSFSLESENECRYDYLIIFEGPRDTDGIHKKLCHAELPEPIVTRGSSVLIRFRSDDTISRKGFAFTFQKHMPRPEGGEDEDMDFQWWSDAARPRDSA</sequence>
<dbReference type="InterPro" id="IPR000859">
    <property type="entry name" value="CUB_dom"/>
</dbReference>
<evidence type="ECO:0000256" key="8">
    <source>
        <dbReference type="ARBA" id="ARBA00023049"/>
    </source>
</evidence>
<dbReference type="SMART" id="SM00042">
    <property type="entry name" value="CUB"/>
    <property type="match status" value="5"/>
</dbReference>
<feature type="active site" evidence="12 15">
    <location>
        <position position="287"/>
    </location>
</feature>
<dbReference type="PANTHER" id="PTHR24251:SF43">
    <property type="entry name" value="TOLLOID-LIKE PROTEIN 2"/>
    <property type="match status" value="1"/>
</dbReference>
<reference evidence="22" key="1">
    <citation type="submission" date="2020-05" db="UniProtKB">
        <authorList>
            <consortium name="EnsemblMetazoa"/>
        </authorList>
    </citation>
    <scope>IDENTIFICATION</scope>
    <source>
        <strain evidence="22">BB02</strain>
    </source>
</reference>
<dbReference type="Gene3D" id="2.10.25.10">
    <property type="entry name" value="Laminin"/>
    <property type="match status" value="2"/>
</dbReference>
<dbReference type="CDD" id="cd00041">
    <property type="entry name" value="CUB"/>
    <property type="match status" value="5"/>
</dbReference>
<dbReference type="PROSITE" id="PS00010">
    <property type="entry name" value="ASX_HYDROXYL"/>
    <property type="match status" value="2"/>
</dbReference>
<dbReference type="InterPro" id="IPR024079">
    <property type="entry name" value="MetalloPept_cat_dom_sf"/>
</dbReference>
<evidence type="ECO:0000256" key="18">
    <source>
        <dbReference type="SAM" id="MobiDB-lite"/>
    </source>
</evidence>
<proteinExistence type="predicted"/>
<keyword evidence="1 14" id="KW-0245">EGF-like domain</keyword>
<dbReference type="FunFam" id="2.60.120.290:FF:000013">
    <property type="entry name" value="Membrane frizzled-related protein"/>
    <property type="match status" value="2"/>
</dbReference>
<evidence type="ECO:0000256" key="5">
    <source>
        <dbReference type="ARBA" id="ARBA00022737"/>
    </source>
</evidence>
<dbReference type="SUPFAM" id="SSF57196">
    <property type="entry name" value="EGF/Laminin"/>
    <property type="match status" value="2"/>
</dbReference>
<evidence type="ECO:0000256" key="13">
    <source>
        <dbReference type="PIRSR" id="PIRSR001199-2"/>
    </source>
</evidence>
<feature type="compositionally biased region" description="Basic residues" evidence="18">
    <location>
        <begin position="176"/>
        <end position="192"/>
    </location>
</feature>
<keyword evidence="11" id="KW-0325">Glycoprotein</keyword>
<dbReference type="InterPro" id="IPR000152">
    <property type="entry name" value="EGF-type_Asp/Asn_hydroxyl_site"/>
</dbReference>
<evidence type="ECO:0000259" key="19">
    <source>
        <dbReference type="PROSITE" id="PS01180"/>
    </source>
</evidence>
<dbReference type="InterPro" id="IPR018097">
    <property type="entry name" value="EGF_Ca-bd_CS"/>
</dbReference>
<evidence type="ECO:0000313" key="23">
    <source>
        <dbReference type="Proteomes" id="UP000076420"/>
    </source>
</evidence>
<keyword evidence="4 16" id="KW-0732">Signal</keyword>
<dbReference type="FunFam" id="2.60.120.290:FF:000005">
    <property type="entry name" value="Procollagen C-endopeptidase enhancer 1"/>
    <property type="match status" value="2"/>
</dbReference>
<evidence type="ECO:0000256" key="6">
    <source>
        <dbReference type="ARBA" id="ARBA00022801"/>
    </source>
</evidence>
<dbReference type="InterPro" id="IPR015446">
    <property type="entry name" value="BMP_1/tolloid-like"/>
</dbReference>
<keyword evidence="7 13" id="KW-0862">Zinc</keyword>
<dbReference type="KEGG" id="bgt:106078850"/>
<dbReference type="PROSITE" id="PS01187">
    <property type="entry name" value="EGF_CA"/>
    <property type="match status" value="2"/>
</dbReference>
<dbReference type="FunFam" id="3.40.390.10:FF:000004">
    <property type="entry name" value="Metalloendopeptidase"/>
    <property type="match status" value="1"/>
</dbReference>
<protein>
    <recommendedName>
        <fullName evidence="16">Metalloendopeptidase</fullName>
        <ecNumber evidence="16">3.4.24.-</ecNumber>
    </recommendedName>
</protein>
<keyword evidence="2 15" id="KW-0645">Protease</keyword>
<keyword evidence="6 15" id="KW-0378">Hydrolase</keyword>
<dbReference type="PIRSF" id="PIRSF001199">
    <property type="entry name" value="BMP_1/tolloid-like"/>
    <property type="match status" value="1"/>
</dbReference>
<dbReference type="SMART" id="SM00179">
    <property type="entry name" value="EGF_CA"/>
    <property type="match status" value="2"/>
</dbReference>
<dbReference type="Proteomes" id="UP000076420">
    <property type="component" value="Unassembled WGS sequence"/>
</dbReference>
<feature type="domain" description="CUB" evidence="19">
    <location>
        <begin position="396"/>
        <end position="503"/>
    </location>
</feature>
<dbReference type="PROSITE" id="PS50026">
    <property type="entry name" value="EGF_3"/>
    <property type="match status" value="1"/>
</dbReference>
<evidence type="ECO:0000256" key="1">
    <source>
        <dbReference type="ARBA" id="ARBA00022536"/>
    </source>
</evidence>
<gene>
    <name evidence="22" type="primary">106078850</name>
</gene>
<keyword evidence="5" id="KW-0677">Repeat</keyword>
<evidence type="ECO:0000256" key="9">
    <source>
        <dbReference type="ARBA" id="ARBA00023145"/>
    </source>
</evidence>
<evidence type="ECO:0000256" key="10">
    <source>
        <dbReference type="ARBA" id="ARBA00023157"/>
    </source>
</evidence>
<dbReference type="InterPro" id="IPR001881">
    <property type="entry name" value="EGF-like_Ca-bd_dom"/>
</dbReference>
<feature type="domain" description="CUB" evidence="19">
    <location>
        <begin position="659"/>
        <end position="772"/>
    </location>
</feature>
<feature type="region of interest" description="Disordered" evidence="18">
    <location>
        <begin position="169"/>
        <end position="192"/>
    </location>
</feature>
<evidence type="ECO:0000256" key="14">
    <source>
        <dbReference type="PROSITE-ProRule" id="PRU00076"/>
    </source>
</evidence>
<feature type="domain" description="CUB" evidence="19">
    <location>
        <begin position="929"/>
        <end position="1045"/>
    </location>
</feature>
<dbReference type="Pfam" id="PF01400">
    <property type="entry name" value="Astacin"/>
    <property type="match status" value="1"/>
</dbReference>
<feature type="binding site" evidence="13 15">
    <location>
        <position position="290"/>
    </location>
    <ligand>
        <name>Zn(2+)</name>
        <dbReference type="ChEBI" id="CHEBI:29105"/>
        <note>catalytic</note>
    </ligand>
</feature>
<comment type="cofactor">
    <cofactor evidence="15 16">
        <name>Zn(2+)</name>
        <dbReference type="ChEBI" id="CHEBI:29105"/>
    </cofactor>
    <text evidence="15 16">Binds 1 zinc ion per subunit.</text>
</comment>
<feature type="disulfide bond" evidence="15">
    <location>
        <begin position="256"/>
        <end position="278"/>
    </location>
</feature>
<dbReference type="FunFam" id="2.10.25.10:FF:000010">
    <property type="entry name" value="Pro-epidermal growth factor"/>
    <property type="match status" value="1"/>
</dbReference>
<evidence type="ECO:0000256" key="7">
    <source>
        <dbReference type="ARBA" id="ARBA00022833"/>
    </source>
</evidence>
<feature type="domain" description="CUB" evidence="19">
    <location>
        <begin position="816"/>
        <end position="928"/>
    </location>
</feature>
<dbReference type="FunFam" id="2.10.25.10:FF:000240">
    <property type="entry name" value="Vitamin K-dependent protein S"/>
    <property type="match status" value="1"/>
</dbReference>
<dbReference type="GO" id="GO:0008270">
    <property type="term" value="F:zinc ion binding"/>
    <property type="evidence" value="ECO:0007669"/>
    <property type="project" value="UniProtKB-UniRule"/>
</dbReference>
<dbReference type="CDD" id="cd00054">
    <property type="entry name" value="EGF_CA"/>
    <property type="match status" value="1"/>
</dbReference>
<dbReference type="PANTHER" id="PTHR24251">
    <property type="entry name" value="OVOCHYMASE-RELATED"/>
    <property type="match status" value="1"/>
</dbReference>
<dbReference type="InterPro" id="IPR001506">
    <property type="entry name" value="Peptidase_M12A"/>
</dbReference>
<evidence type="ECO:0000256" key="4">
    <source>
        <dbReference type="ARBA" id="ARBA00022729"/>
    </source>
</evidence>
<dbReference type="EC" id="3.4.24.-" evidence="16"/>
<evidence type="ECO:0000256" key="12">
    <source>
        <dbReference type="PIRSR" id="PIRSR001199-1"/>
    </source>
</evidence>